<keyword evidence="4" id="KW-1185">Reference proteome</keyword>
<evidence type="ECO:0000256" key="2">
    <source>
        <dbReference type="SAM" id="SignalP"/>
    </source>
</evidence>
<feature type="signal peptide" evidence="2">
    <location>
        <begin position="1"/>
        <end position="19"/>
    </location>
</feature>
<feature type="region of interest" description="Disordered" evidence="1">
    <location>
        <begin position="24"/>
        <end position="102"/>
    </location>
</feature>
<accession>A0A8K1CIS5</accession>
<evidence type="ECO:0000313" key="3">
    <source>
        <dbReference type="EMBL" id="TMW64356.1"/>
    </source>
</evidence>
<sequence length="102" mass="11103">MKLHVVLALVACLSTAVFADEYDWTGPSATPVPAPTPEVTWPMFPEPLVTPPPEPEPEAPAPYNDDDAKPSADATTRPPPTTQRSKYDDSQKMTRMGKPIDD</sequence>
<protein>
    <submittedName>
        <fullName evidence="3">Uncharacterized protein</fullName>
    </submittedName>
</protein>
<proteinExistence type="predicted"/>
<name>A0A8K1CIS5_PYTOL</name>
<gene>
    <name evidence="3" type="ORF">Poli38472_012978</name>
</gene>
<reference evidence="3" key="1">
    <citation type="submission" date="2019-03" db="EMBL/GenBank/DDBJ databases">
        <title>Long read genome sequence of the mycoparasitic Pythium oligandrum ATCC 38472 isolated from sugarbeet rhizosphere.</title>
        <authorList>
            <person name="Gaulin E."/>
        </authorList>
    </citation>
    <scope>NUCLEOTIDE SEQUENCE</scope>
    <source>
        <strain evidence="3">ATCC 38472_TT</strain>
    </source>
</reference>
<organism evidence="3 4">
    <name type="scientific">Pythium oligandrum</name>
    <name type="common">Mycoparasitic fungus</name>
    <dbReference type="NCBI Taxonomy" id="41045"/>
    <lineage>
        <taxon>Eukaryota</taxon>
        <taxon>Sar</taxon>
        <taxon>Stramenopiles</taxon>
        <taxon>Oomycota</taxon>
        <taxon>Peronosporomycetes</taxon>
        <taxon>Pythiales</taxon>
        <taxon>Pythiaceae</taxon>
        <taxon>Pythium</taxon>
    </lineage>
</organism>
<keyword evidence="2" id="KW-0732">Signal</keyword>
<dbReference type="Proteomes" id="UP000794436">
    <property type="component" value="Unassembled WGS sequence"/>
</dbReference>
<comment type="caution">
    <text evidence="3">The sequence shown here is derived from an EMBL/GenBank/DDBJ whole genome shotgun (WGS) entry which is preliminary data.</text>
</comment>
<evidence type="ECO:0000313" key="4">
    <source>
        <dbReference type="Proteomes" id="UP000794436"/>
    </source>
</evidence>
<dbReference type="EMBL" id="SPLM01000040">
    <property type="protein sequence ID" value="TMW64356.1"/>
    <property type="molecule type" value="Genomic_DNA"/>
</dbReference>
<dbReference type="AlphaFoldDB" id="A0A8K1CIS5"/>
<feature type="compositionally biased region" description="Basic and acidic residues" evidence="1">
    <location>
        <begin position="85"/>
        <end position="102"/>
    </location>
</feature>
<evidence type="ECO:0000256" key="1">
    <source>
        <dbReference type="SAM" id="MobiDB-lite"/>
    </source>
</evidence>
<feature type="chain" id="PRO_5035476232" evidence="2">
    <location>
        <begin position="20"/>
        <end position="102"/>
    </location>
</feature>
<feature type="compositionally biased region" description="Pro residues" evidence="1">
    <location>
        <begin position="44"/>
        <end position="60"/>
    </location>
</feature>